<proteinExistence type="predicted"/>
<dbReference type="InterPro" id="IPR003439">
    <property type="entry name" value="ABC_transporter-like_ATP-bd"/>
</dbReference>
<evidence type="ECO:0000313" key="2">
    <source>
        <dbReference type="EMBL" id="MDZ5010634.1"/>
    </source>
</evidence>
<protein>
    <submittedName>
        <fullName evidence="2">ATP-binding cassette domain-containing protein</fullName>
    </submittedName>
</protein>
<name>A0AAW9IPP7_CLOPF</name>
<dbReference type="Gene3D" id="3.40.50.300">
    <property type="entry name" value="P-loop containing nucleotide triphosphate hydrolases"/>
    <property type="match status" value="1"/>
</dbReference>
<dbReference type="GO" id="GO:0005524">
    <property type="term" value="F:ATP binding"/>
    <property type="evidence" value="ECO:0007669"/>
    <property type="project" value="UniProtKB-KW"/>
</dbReference>
<dbReference type="InterPro" id="IPR051309">
    <property type="entry name" value="ABCF_ATPase"/>
</dbReference>
<dbReference type="SUPFAM" id="SSF52540">
    <property type="entry name" value="P-loop containing nucleoside triphosphate hydrolases"/>
    <property type="match status" value="1"/>
</dbReference>
<reference evidence="2" key="1">
    <citation type="submission" date="2019-11" db="EMBL/GenBank/DDBJ databases">
        <title>Characterization of Clostridium perfringens isolates from swine manure treated agricultural soils.</title>
        <authorList>
            <person name="Wushke S.T."/>
        </authorList>
    </citation>
    <scope>NUCLEOTIDE SEQUENCE</scope>
    <source>
        <strain evidence="2">V2</strain>
    </source>
</reference>
<dbReference type="Proteomes" id="UP001292368">
    <property type="component" value="Unassembled WGS sequence"/>
</dbReference>
<dbReference type="EMBL" id="WNVM01000596">
    <property type="protein sequence ID" value="MDZ5010634.1"/>
    <property type="molecule type" value="Genomic_DNA"/>
</dbReference>
<dbReference type="PANTHER" id="PTHR42855:SF2">
    <property type="entry name" value="DRUG RESISTANCE ABC TRANSPORTER,ATP-BINDING PROTEIN"/>
    <property type="match status" value="1"/>
</dbReference>
<feature type="domain" description="ABC transporter" evidence="1">
    <location>
        <begin position="20"/>
        <end position="109"/>
    </location>
</feature>
<dbReference type="InterPro" id="IPR027417">
    <property type="entry name" value="P-loop_NTPase"/>
</dbReference>
<organism evidence="2 3">
    <name type="scientific">Clostridium perfringens</name>
    <dbReference type="NCBI Taxonomy" id="1502"/>
    <lineage>
        <taxon>Bacteria</taxon>
        <taxon>Bacillati</taxon>
        <taxon>Bacillota</taxon>
        <taxon>Clostridia</taxon>
        <taxon>Eubacteriales</taxon>
        <taxon>Clostridiaceae</taxon>
        <taxon>Clostridium</taxon>
    </lineage>
</organism>
<dbReference type="PANTHER" id="PTHR42855">
    <property type="entry name" value="ABC TRANSPORTER ATP-BINDING SUBUNIT"/>
    <property type="match status" value="1"/>
</dbReference>
<accession>A0AAW9IPP7</accession>
<dbReference type="Pfam" id="PF00005">
    <property type="entry name" value="ABC_tran"/>
    <property type="match status" value="1"/>
</dbReference>
<comment type="caution">
    <text evidence="2">The sequence shown here is derived from an EMBL/GenBank/DDBJ whole genome shotgun (WGS) entry which is preliminary data.</text>
</comment>
<gene>
    <name evidence="2" type="ORF">GNF77_17385</name>
</gene>
<keyword evidence="2" id="KW-0067">ATP-binding</keyword>
<evidence type="ECO:0000259" key="1">
    <source>
        <dbReference type="Pfam" id="PF00005"/>
    </source>
</evidence>
<keyword evidence="2" id="KW-0547">Nucleotide-binding</keyword>
<sequence length="138" mass="15567">MSVLTVKDMSHGFGDRAIFEDVSFRLLKGEHVGLIGANGEGKSTFMNIVTDKLMPDEGKVIWSNNGRVGYMDQHAALVKGQSIRDALRDAFKYLFDLETEMNSLYEKMGDCTPEELEKMLERTAVIQDLLDHNGFYVI</sequence>
<feature type="non-terminal residue" evidence="2">
    <location>
        <position position="138"/>
    </location>
</feature>
<dbReference type="GO" id="GO:0016887">
    <property type="term" value="F:ATP hydrolysis activity"/>
    <property type="evidence" value="ECO:0007669"/>
    <property type="project" value="InterPro"/>
</dbReference>
<dbReference type="AlphaFoldDB" id="A0AAW9IPP7"/>
<evidence type="ECO:0000313" key="3">
    <source>
        <dbReference type="Proteomes" id="UP001292368"/>
    </source>
</evidence>
<dbReference type="RefSeq" id="WP_322382427.1">
    <property type="nucleotide sequence ID" value="NZ_WNVM01000596.1"/>
</dbReference>